<dbReference type="InterPro" id="IPR022157">
    <property type="entry name" value="Dynactin"/>
</dbReference>
<feature type="compositionally biased region" description="Polar residues" evidence="9">
    <location>
        <begin position="79"/>
        <end position="93"/>
    </location>
</feature>
<reference evidence="12" key="1">
    <citation type="journal article" date="2017" name="Nat. Microbiol.">
        <title>Global analysis of biosynthetic gene clusters reveals vast potential of secondary metabolite production in Penicillium species.</title>
        <authorList>
            <person name="Nielsen J.C."/>
            <person name="Grijseels S."/>
            <person name="Prigent S."/>
            <person name="Ji B."/>
            <person name="Dainat J."/>
            <person name="Nielsen K.F."/>
            <person name="Frisvad J.C."/>
            <person name="Workman M."/>
            <person name="Nielsen J."/>
        </authorList>
    </citation>
    <scope>NUCLEOTIDE SEQUENCE [LARGE SCALE GENOMIC DNA]</scope>
    <source>
        <strain evidence="12">IBT 29486</strain>
    </source>
</reference>
<dbReference type="GO" id="GO:0030286">
    <property type="term" value="C:dynein complex"/>
    <property type="evidence" value="ECO:0007669"/>
    <property type="project" value="UniProtKB-KW"/>
</dbReference>
<evidence type="ECO:0000256" key="2">
    <source>
        <dbReference type="ARBA" id="ARBA00011010"/>
    </source>
</evidence>
<dbReference type="SMART" id="SM01052">
    <property type="entry name" value="CAP_GLY"/>
    <property type="match status" value="1"/>
</dbReference>
<dbReference type="Proteomes" id="UP000191518">
    <property type="component" value="Unassembled WGS sequence"/>
</dbReference>
<feature type="compositionally biased region" description="Acidic residues" evidence="9">
    <location>
        <begin position="259"/>
        <end position="270"/>
    </location>
</feature>
<evidence type="ECO:0000313" key="12">
    <source>
        <dbReference type="Proteomes" id="UP000191518"/>
    </source>
</evidence>
<feature type="compositionally biased region" description="Polar residues" evidence="9">
    <location>
        <begin position="143"/>
        <end position="153"/>
    </location>
</feature>
<dbReference type="GO" id="GO:0005819">
    <property type="term" value="C:spindle"/>
    <property type="evidence" value="ECO:0007669"/>
    <property type="project" value="UniProtKB-SubCell"/>
</dbReference>
<dbReference type="InterPro" id="IPR036859">
    <property type="entry name" value="CAP-Gly_dom_sf"/>
</dbReference>
<dbReference type="GO" id="GO:0051286">
    <property type="term" value="C:cell tip"/>
    <property type="evidence" value="ECO:0007669"/>
    <property type="project" value="TreeGrafter"/>
</dbReference>
<comment type="subcellular location">
    <subcellularLocation>
        <location evidence="1">Cytoplasm</location>
        <location evidence="1">Cytoskeleton</location>
    </subcellularLocation>
</comment>
<dbReference type="GO" id="GO:0000743">
    <property type="term" value="P:nuclear migration involved in conjugation with cellular fusion"/>
    <property type="evidence" value="ECO:0007669"/>
    <property type="project" value="TreeGrafter"/>
</dbReference>
<dbReference type="PROSITE" id="PS00845">
    <property type="entry name" value="CAP_GLY_1"/>
    <property type="match status" value="1"/>
</dbReference>
<dbReference type="GO" id="GO:0005874">
    <property type="term" value="C:microtubule"/>
    <property type="evidence" value="ECO:0007669"/>
    <property type="project" value="UniProtKB-KW"/>
</dbReference>
<accession>A0A1V6R9M4</accession>
<feature type="compositionally biased region" description="Polar residues" evidence="9">
    <location>
        <begin position="165"/>
        <end position="176"/>
    </location>
</feature>
<evidence type="ECO:0000259" key="10">
    <source>
        <dbReference type="PROSITE" id="PS50245"/>
    </source>
</evidence>
<feature type="compositionally biased region" description="Polar residues" evidence="9">
    <location>
        <begin position="301"/>
        <end position="311"/>
    </location>
</feature>
<keyword evidence="12" id="KW-1185">Reference proteome</keyword>
<dbReference type="GO" id="GO:0005814">
    <property type="term" value="C:centriole"/>
    <property type="evidence" value="ECO:0007669"/>
    <property type="project" value="UniProtKB-SubCell"/>
</dbReference>
<protein>
    <recommendedName>
        <fullName evidence="10">CAP-Gly domain-containing protein</fullName>
    </recommendedName>
</protein>
<dbReference type="OrthoDB" id="2130750at2759"/>
<evidence type="ECO:0000256" key="5">
    <source>
        <dbReference type="ARBA" id="ARBA00023017"/>
    </source>
</evidence>
<dbReference type="Gene3D" id="2.30.30.190">
    <property type="entry name" value="CAP Gly-rich-like domain"/>
    <property type="match status" value="1"/>
</dbReference>
<dbReference type="GO" id="GO:0000132">
    <property type="term" value="P:establishment of mitotic spindle orientation"/>
    <property type="evidence" value="ECO:0007669"/>
    <property type="project" value="TreeGrafter"/>
</dbReference>
<feature type="compositionally biased region" description="Polar residues" evidence="9">
    <location>
        <begin position="184"/>
        <end position="205"/>
    </location>
</feature>
<keyword evidence="6 8" id="KW-0175">Coiled coil</keyword>
<gene>
    <name evidence="11" type="ORF">PENVUL_c077G09233</name>
</gene>
<evidence type="ECO:0000256" key="4">
    <source>
        <dbReference type="ARBA" id="ARBA00022701"/>
    </source>
</evidence>
<name>A0A1V6R9M4_9EURO</name>
<dbReference type="GO" id="GO:0005816">
    <property type="term" value="C:spindle pole body"/>
    <property type="evidence" value="ECO:0007669"/>
    <property type="project" value="TreeGrafter"/>
</dbReference>
<keyword evidence="5" id="KW-0243">Dynein</keyword>
<sequence>MSGQALSIGTVIELPDGRQATVRFIGITHFADGQWIGLELDEPTGKNDGAVQGERYFDCGPGHGMFVRPTVVGKIVQPQPESKQTTKPATSAAGSKAQPKPGISTGMRKQTGVPPTAARRQSTNAASTPTPAPKGLAARSALRSPTKSPTKQLATAAGPAIRPSIGSTSRTSTVASNRPRLAPSNRSSLGPSPTQHTVSRGSRPSVSGPAGRASRPGSQSTVTSPTAGLTKRPSLRQVSNTKASDGGDMGMSGRSGDPTDTESPDPEGEGVQDGGTTAPKATRQPMATTRLAASRPGAPLSASQRQGQSAAVNRELEELNAKLKVMEKKRADDKEKLKTLEQLQAERDKFETIIQKLQAKYQPQQMEVTELRKKLKELETRSDDVERMQAEHESLMEMATLDREMAEETAEAFKHECAALRSKMDELSLEVEVLREENEEYSQETTPEDRTTHGWLQMEKTNERLREALIRLRDMTQQQEADLKAQIKELEDDLEEYATIKSDYEAAKERILVAEANVDDLKQQLETALGAEEMIEELADKNMRYQDEINELKAAIEDLESLKEISDEMEYTHIETEKQLQEEIEYREGVFSDQCRKITQQDEVIEDLEYTLTRFRDLVTNLQCDLDDMRTTKQVSEAETTENAMRHRQMQDLNMKLQANQSKALTKSIDVELARMEAEENAQHLSMVKLYLPEYFEGERNSIQALLRFKRVAFKANVMSSTLQEKGSEHSVLSNEEIFQAHVVLEYLMWISNVCDRFVNYITACSPEQFGGIKIAMFEMEPVERMLNFWIEPLKKDEVNLAKLAVELQRSIALLAHLAETLLPSSLEMFADELCMRAHLSQLYIEHSAGAISRVKLIISSKMLAAAEGDEENLIALNKLDAFTPQARGYKVAMGKISRCLDDLRSRSLALPREAEEPFKKIENETKQLSELARKIGESLVILTSDEGRTEQFSPEEILDCMLQAAVAFTSSSDTPDESNDPVSLLFTRLREVGDQFEELDSISSDLSRTTEFERAAYPWIARAAELKSNKMTSPDADEEIRQLRNEIHEASAALGVKDNTLEEQGLKIEHLESRMREASKKAAMVKDLEAKIEEIQAAASELEKIVEQQKKELQTAEAERDDFMARLERMKRMSGTAGLTTTGNGVAIATEASLAAMDENESLRAEVESLQAAVRFLREENRRSNILDPYSVQRSTEMHAWLDAPLVRANPTPEQEKIQRTALESRDVMNHLLKLTKESRVTDLKSTMAAQASDDNDSNNAGRTVWRPSRTRLRYQVLQQRENFEHWAEWRDEIVNHEREQDRLVAAKQERAMRDRVSRHSHKASVEFPQGLGHGMMGRAWQILGMQKHRKTGSISTPAPDGVEIVATD</sequence>
<keyword evidence="7" id="KW-0206">Cytoskeleton</keyword>
<keyword evidence="3" id="KW-0963">Cytoplasm</keyword>
<feature type="domain" description="CAP-Gly" evidence="10">
    <location>
        <begin position="26"/>
        <end position="68"/>
    </location>
</feature>
<feature type="coiled-coil region" evidence="8">
    <location>
        <begin position="1034"/>
        <end position="1181"/>
    </location>
</feature>
<dbReference type="Pfam" id="PF12455">
    <property type="entry name" value="Dynactin"/>
    <property type="match status" value="1"/>
</dbReference>
<feature type="region of interest" description="Disordered" evidence="9">
    <location>
        <begin position="78"/>
        <end position="312"/>
    </location>
</feature>
<comment type="similarity">
    <text evidence="2">Belongs to the dynactin 150 kDa subunit family.</text>
</comment>
<feature type="compositionally biased region" description="Polar residues" evidence="9">
    <location>
        <begin position="119"/>
        <end position="129"/>
    </location>
</feature>
<dbReference type="PANTHER" id="PTHR18916">
    <property type="entry name" value="DYNACTIN 1-RELATED MICROTUBULE-BINDING"/>
    <property type="match status" value="1"/>
</dbReference>
<organism evidence="11 12">
    <name type="scientific">Penicillium vulpinum</name>
    <dbReference type="NCBI Taxonomy" id="29845"/>
    <lineage>
        <taxon>Eukaryota</taxon>
        <taxon>Fungi</taxon>
        <taxon>Dikarya</taxon>
        <taxon>Ascomycota</taxon>
        <taxon>Pezizomycotina</taxon>
        <taxon>Eurotiomycetes</taxon>
        <taxon>Eurotiomycetidae</taxon>
        <taxon>Eurotiales</taxon>
        <taxon>Aspergillaceae</taxon>
        <taxon>Penicillium</taxon>
    </lineage>
</organism>
<dbReference type="PROSITE" id="PS50245">
    <property type="entry name" value="CAP_GLY_2"/>
    <property type="match status" value="1"/>
</dbReference>
<keyword evidence="4" id="KW-0493">Microtubule</keyword>
<proteinExistence type="inferred from homology"/>
<evidence type="ECO:0000256" key="7">
    <source>
        <dbReference type="ARBA" id="ARBA00023212"/>
    </source>
</evidence>
<evidence type="ECO:0000256" key="6">
    <source>
        <dbReference type="ARBA" id="ARBA00023054"/>
    </source>
</evidence>
<evidence type="ECO:0000256" key="3">
    <source>
        <dbReference type="ARBA" id="ARBA00022490"/>
    </source>
</evidence>
<dbReference type="EMBL" id="MDYP01000077">
    <property type="protein sequence ID" value="OQD97892.1"/>
    <property type="molecule type" value="Genomic_DNA"/>
</dbReference>
<dbReference type="Pfam" id="PF01302">
    <property type="entry name" value="CAP_GLY"/>
    <property type="match status" value="1"/>
</dbReference>
<evidence type="ECO:0000256" key="1">
    <source>
        <dbReference type="ARBA" id="ARBA00004245"/>
    </source>
</evidence>
<feature type="compositionally biased region" description="Polar residues" evidence="9">
    <location>
        <begin position="216"/>
        <end position="227"/>
    </location>
</feature>
<evidence type="ECO:0000256" key="9">
    <source>
        <dbReference type="SAM" id="MobiDB-lite"/>
    </source>
</evidence>
<evidence type="ECO:0000256" key="8">
    <source>
        <dbReference type="SAM" id="Coils"/>
    </source>
</evidence>
<dbReference type="InterPro" id="IPR000938">
    <property type="entry name" value="CAP-Gly_domain"/>
</dbReference>
<evidence type="ECO:0000313" key="11">
    <source>
        <dbReference type="EMBL" id="OQD97892.1"/>
    </source>
</evidence>
<comment type="caution">
    <text evidence="11">The sequence shown here is derived from an EMBL/GenBank/DDBJ whole genome shotgun (WGS) entry which is preliminary data.</text>
</comment>
<dbReference type="GO" id="GO:0051301">
    <property type="term" value="P:cell division"/>
    <property type="evidence" value="ECO:0007669"/>
    <property type="project" value="UniProtKB-KW"/>
</dbReference>
<dbReference type="STRING" id="29845.A0A1V6R9M4"/>
<dbReference type="SUPFAM" id="SSF74924">
    <property type="entry name" value="Cap-Gly domain"/>
    <property type="match status" value="1"/>
</dbReference>